<dbReference type="PROSITE" id="PS51419">
    <property type="entry name" value="RAB"/>
    <property type="match status" value="1"/>
</dbReference>
<dbReference type="SUPFAM" id="SSF52540">
    <property type="entry name" value="P-loop containing nucleoside triphosphate hydrolases"/>
    <property type="match status" value="1"/>
</dbReference>
<dbReference type="OrthoDB" id="6585768at2759"/>
<dbReference type="Proteomes" id="UP000332933">
    <property type="component" value="Unassembled WGS sequence"/>
</dbReference>
<reference evidence="5 6" key="1">
    <citation type="submission" date="2019-03" db="EMBL/GenBank/DDBJ databases">
        <authorList>
            <person name="Gaulin E."/>
            <person name="Dumas B."/>
        </authorList>
    </citation>
    <scope>NUCLEOTIDE SEQUENCE [LARGE SCALE GENOMIC DNA]</scope>
    <source>
        <strain evidence="5">CBS 568.67</strain>
    </source>
</reference>
<sequence length="318" mass="35537">MDDDGGMLDCDDFEKTLKVCVVGNGNVGKTSLTTRYAKGRFTNNYKKTIGVDFMERVITIDGEDVHLMIWDTAGQEEFDTLTSRYYRGAGAVLYVFSTVDRDSFDALPSWQQKVKDECGSICQVLVQNKIDLVDDAVMTKAEVDDMKERLRVRLFRTSVQENHNVEEVFEHVVRKYLKKKTPDEDTSAAVADIGTLTNDAAAPSPTKKGKSKKAKQRAAENGDDEMAHHMEDDRRQPPRVVTKKATAADVTCFDDIRVAVPAADEGPVDDKDWEQDVDHNVHESPRGDEGSSQGGIEVIEPSKRRTNGKKKKKECIIS</sequence>
<dbReference type="AlphaFoldDB" id="A0A485LSV2"/>
<feature type="compositionally biased region" description="Basic residues" evidence="3">
    <location>
        <begin position="304"/>
        <end position="318"/>
    </location>
</feature>
<evidence type="ECO:0000313" key="4">
    <source>
        <dbReference type="EMBL" id="KAF0682588.1"/>
    </source>
</evidence>
<dbReference type="SMART" id="SM00173">
    <property type="entry name" value="RAS"/>
    <property type="match status" value="1"/>
</dbReference>
<dbReference type="PROSITE" id="PS51420">
    <property type="entry name" value="RHO"/>
    <property type="match status" value="1"/>
</dbReference>
<dbReference type="SMART" id="SM00175">
    <property type="entry name" value="RAB"/>
    <property type="match status" value="1"/>
</dbReference>
<organism evidence="5 6">
    <name type="scientific">Aphanomyces stellatus</name>
    <dbReference type="NCBI Taxonomy" id="120398"/>
    <lineage>
        <taxon>Eukaryota</taxon>
        <taxon>Sar</taxon>
        <taxon>Stramenopiles</taxon>
        <taxon>Oomycota</taxon>
        <taxon>Saprolegniomycetes</taxon>
        <taxon>Saprolegniales</taxon>
        <taxon>Verrucalvaceae</taxon>
        <taxon>Aphanomyces</taxon>
    </lineage>
</organism>
<dbReference type="InterPro" id="IPR027417">
    <property type="entry name" value="P-loop_NTPase"/>
</dbReference>
<dbReference type="SMART" id="SM00174">
    <property type="entry name" value="RHO"/>
    <property type="match status" value="1"/>
</dbReference>
<keyword evidence="6" id="KW-1185">Reference proteome</keyword>
<name>A0A485LSV2_9STRA</name>
<protein>
    <submittedName>
        <fullName evidence="5">Aste57867_25295 protein</fullName>
    </submittedName>
</protein>
<evidence type="ECO:0000313" key="5">
    <source>
        <dbReference type="EMBL" id="VFU01920.1"/>
    </source>
</evidence>
<evidence type="ECO:0000256" key="1">
    <source>
        <dbReference type="ARBA" id="ARBA00022741"/>
    </source>
</evidence>
<feature type="compositionally biased region" description="Basic residues" evidence="3">
    <location>
        <begin position="207"/>
        <end position="216"/>
    </location>
</feature>
<dbReference type="InterPro" id="IPR001806">
    <property type="entry name" value="Small_GTPase"/>
</dbReference>
<evidence type="ECO:0000256" key="2">
    <source>
        <dbReference type="ARBA" id="ARBA00023134"/>
    </source>
</evidence>
<dbReference type="SMART" id="SM00176">
    <property type="entry name" value="RAN"/>
    <property type="match status" value="1"/>
</dbReference>
<proteinExistence type="predicted"/>
<dbReference type="NCBIfam" id="TIGR00231">
    <property type="entry name" value="small_GTP"/>
    <property type="match status" value="1"/>
</dbReference>
<keyword evidence="2" id="KW-0342">GTP-binding</keyword>
<gene>
    <name evidence="5" type="primary">Aste57867_25295</name>
    <name evidence="4" type="ORF">As57867_025217</name>
    <name evidence="5" type="ORF">ASTE57867_25295</name>
</gene>
<keyword evidence="1" id="KW-0547">Nucleotide-binding</keyword>
<dbReference type="PROSITE" id="PS51421">
    <property type="entry name" value="RAS"/>
    <property type="match status" value="1"/>
</dbReference>
<feature type="region of interest" description="Disordered" evidence="3">
    <location>
        <begin position="196"/>
        <end position="246"/>
    </location>
</feature>
<dbReference type="InterPro" id="IPR005225">
    <property type="entry name" value="Small_GTP-bd"/>
</dbReference>
<dbReference type="GO" id="GO:0005525">
    <property type="term" value="F:GTP binding"/>
    <property type="evidence" value="ECO:0007669"/>
    <property type="project" value="UniProtKB-KW"/>
</dbReference>
<dbReference type="GO" id="GO:0003924">
    <property type="term" value="F:GTPase activity"/>
    <property type="evidence" value="ECO:0007669"/>
    <property type="project" value="InterPro"/>
</dbReference>
<reference evidence="4" key="2">
    <citation type="submission" date="2019-06" db="EMBL/GenBank/DDBJ databases">
        <title>Genomics analysis of Aphanomyces spp. identifies a new class of oomycete effector associated with host adaptation.</title>
        <authorList>
            <person name="Gaulin E."/>
        </authorList>
    </citation>
    <scope>NUCLEOTIDE SEQUENCE</scope>
    <source>
        <strain evidence="4">CBS 578.67</strain>
    </source>
</reference>
<evidence type="ECO:0000313" key="6">
    <source>
        <dbReference type="Proteomes" id="UP000332933"/>
    </source>
</evidence>
<feature type="compositionally biased region" description="Basic and acidic residues" evidence="3">
    <location>
        <begin position="268"/>
        <end position="289"/>
    </location>
</feature>
<dbReference type="FunFam" id="3.40.50.300:FF:001329">
    <property type="entry name" value="Small GTP-binding protein, putative"/>
    <property type="match status" value="1"/>
</dbReference>
<dbReference type="InterPro" id="IPR050227">
    <property type="entry name" value="Rab"/>
</dbReference>
<feature type="region of interest" description="Disordered" evidence="3">
    <location>
        <begin position="263"/>
        <end position="318"/>
    </location>
</feature>
<dbReference type="EMBL" id="VJMH01007518">
    <property type="protein sequence ID" value="KAF0682588.1"/>
    <property type="molecule type" value="Genomic_DNA"/>
</dbReference>
<feature type="compositionally biased region" description="Basic and acidic residues" evidence="3">
    <location>
        <begin position="217"/>
        <end position="236"/>
    </location>
</feature>
<dbReference type="EMBL" id="CAADRA010007544">
    <property type="protein sequence ID" value="VFU01920.1"/>
    <property type="molecule type" value="Genomic_DNA"/>
</dbReference>
<accession>A0A485LSV2</accession>
<dbReference type="Gene3D" id="3.40.50.300">
    <property type="entry name" value="P-loop containing nucleotide triphosphate hydrolases"/>
    <property type="match status" value="1"/>
</dbReference>
<dbReference type="Pfam" id="PF00071">
    <property type="entry name" value="Ras"/>
    <property type="match status" value="1"/>
</dbReference>
<evidence type="ECO:0000256" key="3">
    <source>
        <dbReference type="SAM" id="MobiDB-lite"/>
    </source>
</evidence>
<dbReference type="PANTHER" id="PTHR47977">
    <property type="entry name" value="RAS-RELATED PROTEIN RAB"/>
    <property type="match status" value="1"/>
</dbReference>
<dbReference type="PRINTS" id="PR00449">
    <property type="entry name" value="RASTRNSFRMNG"/>
</dbReference>